<comment type="subcellular location">
    <subcellularLocation>
        <location evidence="1">Membrane</location>
        <topology evidence="1">Single-pass membrane protein</topology>
    </subcellularLocation>
</comment>
<comment type="similarity">
    <text evidence="2">Belongs to the TrbI/VirB10 family.</text>
</comment>
<evidence type="ECO:0000256" key="3">
    <source>
        <dbReference type="ARBA" id="ARBA00022692"/>
    </source>
</evidence>
<proteinExistence type="inferred from homology"/>
<evidence type="ECO:0000256" key="5">
    <source>
        <dbReference type="ARBA" id="ARBA00023136"/>
    </source>
</evidence>
<dbReference type="Pfam" id="PF03743">
    <property type="entry name" value="TrbI"/>
    <property type="match status" value="1"/>
</dbReference>
<dbReference type="InterPro" id="IPR042217">
    <property type="entry name" value="T4SS_VirB10/TrbI"/>
</dbReference>
<evidence type="ECO:0000256" key="1">
    <source>
        <dbReference type="ARBA" id="ARBA00004167"/>
    </source>
</evidence>
<sequence length="126" mass="14500">MIGTLHNKYWERYGIPLSLSTLSNGLLIGLTSGLTEAMKNKKGGFNQNYFGDYMMMQMTRQTGISLNNIIAQIMRDQIRIKPIITIREGSHIFISPNTDIWFPIPKNNEVLAKFFNEEKEQNNDTK</sequence>
<reference evidence="6 7" key="1">
    <citation type="journal article" date="2010" name="BMC Genomics">
        <title>Sequencing, annotation, and comparative genome analysis of the gerbil-adapted Helicobacter pylori strain B8.</title>
        <authorList>
            <person name="Farnbacher M."/>
            <person name="Jahns T."/>
            <person name="Willrodt D."/>
            <person name="Daniel R."/>
            <person name="Haas R."/>
            <person name="Goesmann A."/>
            <person name="Kurtz S."/>
            <person name="Rieder G."/>
        </authorList>
    </citation>
    <scope>NUCLEOTIDE SEQUENCE [LARGE SCALE GENOMIC DNA]</scope>
    <source>
        <strain evidence="6 7">B8</strain>
    </source>
</reference>
<dbReference type="AlphaFoldDB" id="D7FCZ3"/>
<keyword evidence="3" id="KW-0812">Transmembrane</keyword>
<evidence type="ECO:0000313" key="7">
    <source>
        <dbReference type="Proteomes" id="UP000007091"/>
    </source>
</evidence>
<evidence type="ECO:0000313" key="6">
    <source>
        <dbReference type="EMBL" id="CBI66050.1"/>
    </source>
</evidence>
<organism evidence="6 7">
    <name type="scientific">Helicobacter pylori (strain B8)</name>
    <dbReference type="NCBI Taxonomy" id="693745"/>
    <lineage>
        <taxon>Bacteria</taxon>
        <taxon>Pseudomonadati</taxon>
        <taxon>Campylobacterota</taxon>
        <taxon>Epsilonproteobacteria</taxon>
        <taxon>Campylobacterales</taxon>
        <taxon>Helicobacteraceae</taxon>
        <taxon>Helicobacter</taxon>
    </lineage>
</organism>
<keyword evidence="5" id="KW-0472">Membrane</keyword>
<dbReference type="GO" id="GO:0016020">
    <property type="term" value="C:membrane"/>
    <property type="evidence" value="ECO:0007669"/>
    <property type="project" value="UniProtKB-SubCell"/>
</dbReference>
<dbReference type="HOGENOM" id="CLU_1852436_0_0_7"/>
<evidence type="ECO:0000256" key="2">
    <source>
        <dbReference type="ARBA" id="ARBA00010265"/>
    </source>
</evidence>
<dbReference type="EMBL" id="FN598874">
    <property type="protein sequence ID" value="CBI66050.1"/>
    <property type="molecule type" value="Genomic_DNA"/>
</dbReference>
<name>D7FCZ3_HELP3</name>
<dbReference type="KEGG" id="hpl:HPB8_493"/>
<protein>
    <submittedName>
        <fullName evidence="6">DNA transformation compentancy</fullName>
    </submittedName>
</protein>
<accession>D7FCZ3</accession>
<dbReference type="Gene3D" id="2.40.128.260">
    <property type="entry name" value="Type IV secretion system, VirB10/TraB/TrbI"/>
    <property type="match status" value="1"/>
</dbReference>
<evidence type="ECO:0000256" key="4">
    <source>
        <dbReference type="ARBA" id="ARBA00022989"/>
    </source>
</evidence>
<keyword evidence="4" id="KW-1133">Transmembrane helix</keyword>
<gene>
    <name evidence="6" type="ordered locus">HPB8_493</name>
</gene>
<dbReference type="Gene3D" id="1.10.1200.160">
    <property type="match status" value="1"/>
</dbReference>
<dbReference type="Proteomes" id="UP000007091">
    <property type="component" value="Chromosome"/>
</dbReference>
<dbReference type="InterPro" id="IPR005498">
    <property type="entry name" value="T4SS_VirB10/TraB/TrbI"/>
</dbReference>